<feature type="transmembrane region" description="Helical" evidence="11">
    <location>
        <begin position="42"/>
        <end position="66"/>
    </location>
</feature>
<accession>A0ABV9IA84</accession>
<dbReference type="InterPro" id="IPR001915">
    <property type="entry name" value="Peptidase_M48"/>
</dbReference>
<sequence>MSLSPVTALERAWQRVADREAARLRGTFEAAPTSVPDARSGLAAVLAGLVLLGYAALALAGLWWLARATGLIGPPLMSLLRLIVGVMGAAALGFVWISRPSFGPSPGHGVTQERAPQLHALIADVAGLVGVPAPARTTVIPAVNAFMGLSGFPPRPALGLGLALWYALDPQERLAVLAHELAHQKNRDPARSHLIGTALSVLEHSVRLLTPDLLMRAREEAGGLNFLTNLLMRVLALVPLGLHQLLVSLIGAEHQRAEFRADLLAAQVCGTEAATRALDSVQLLNRRAMLETALHRQRYAPQTGHAFLELRRLWRAESPARLAEARKTYRDDHARLDATHPPTADRLAVLQAHPCPPQLILTAQRAAQIDEELTPFALSM</sequence>
<dbReference type="PANTHER" id="PTHR43221">
    <property type="entry name" value="PROTEASE HTPX"/>
    <property type="match status" value="1"/>
</dbReference>
<dbReference type="RefSeq" id="WP_380062225.1">
    <property type="nucleotide sequence ID" value="NZ_JBHSEI010000009.1"/>
</dbReference>
<keyword evidence="8 10" id="KW-0482">Metalloprotease</keyword>
<keyword evidence="4" id="KW-0479">Metal-binding</keyword>
<evidence type="ECO:0000256" key="3">
    <source>
        <dbReference type="ARBA" id="ARBA00022692"/>
    </source>
</evidence>
<keyword evidence="7 11" id="KW-1133">Transmembrane helix</keyword>
<organism evidence="13 14">
    <name type="scientific">Deinococcus hohokamensis</name>
    <dbReference type="NCBI Taxonomy" id="309883"/>
    <lineage>
        <taxon>Bacteria</taxon>
        <taxon>Thermotogati</taxon>
        <taxon>Deinococcota</taxon>
        <taxon>Deinococci</taxon>
        <taxon>Deinococcales</taxon>
        <taxon>Deinococcaceae</taxon>
        <taxon>Deinococcus</taxon>
    </lineage>
</organism>
<dbReference type="CDD" id="cd07328">
    <property type="entry name" value="M48_Ste24p_like"/>
    <property type="match status" value="1"/>
</dbReference>
<keyword evidence="6 10" id="KW-0862">Zinc</keyword>
<evidence type="ECO:0000256" key="11">
    <source>
        <dbReference type="SAM" id="Phobius"/>
    </source>
</evidence>
<feature type="transmembrane region" description="Helical" evidence="11">
    <location>
        <begin position="78"/>
        <end position="97"/>
    </location>
</feature>
<evidence type="ECO:0000256" key="5">
    <source>
        <dbReference type="ARBA" id="ARBA00022801"/>
    </source>
</evidence>
<name>A0ABV9IA84_9DEIO</name>
<dbReference type="Gene3D" id="3.30.2010.10">
    <property type="entry name" value="Metalloproteases ('zincins'), catalytic domain"/>
    <property type="match status" value="1"/>
</dbReference>
<proteinExistence type="inferred from homology"/>
<dbReference type="InterPro" id="IPR050083">
    <property type="entry name" value="HtpX_protease"/>
</dbReference>
<protein>
    <submittedName>
        <fullName evidence="13">M48 family metallopeptidase</fullName>
    </submittedName>
</protein>
<feature type="domain" description="Peptidase M48" evidence="12">
    <location>
        <begin position="114"/>
        <end position="352"/>
    </location>
</feature>
<dbReference type="EMBL" id="JBHSEI010000009">
    <property type="protein sequence ID" value="MFC4639225.1"/>
    <property type="molecule type" value="Genomic_DNA"/>
</dbReference>
<keyword evidence="14" id="KW-1185">Reference proteome</keyword>
<dbReference type="PANTHER" id="PTHR43221:SF2">
    <property type="entry name" value="PROTEASE HTPX HOMOLOG"/>
    <property type="match status" value="1"/>
</dbReference>
<gene>
    <name evidence="13" type="ORF">ACFO0D_12860</name>
</gene>
<keyword evidence="2 10" id="KW-0645">Protease</keyword>
<reference evidence="14" key="1">
    <citation type="journal article" date="2019" name="Int. J. Syst. Evol. Microbiol.">
        <title>The Global Catalogue of Microorganisms (GCM) 10K type strain sequencing project: providing services to taxonomists for standard genome sequencing and annotation.</title>
        <authorList>
            <consortium name="The Broad Institute Genomics Platform"/>
            <consortium name="The Broad Institute Genome Sequencing Center for Infectious Disease"/>
            <person name="Wu L."/>
            <person name="Ma J."/>
        </authorList>
    </citation>
    <scope>NUCLEOTIDE SEQUENCE [LARGE SCALE GENOMIC DNA]</scope>
    <source>
        <strain evidence="14">CCUG 55995</strain>
    </source>
</reference>
<keyword evidence="5 10" id="KW-0378">Hydrolase</keyword>
<evidence type="ECO:0000256" key="4">
    <source>
        <dbReference type="ARBA" id="ARBA00022723"/>
    </source>
</evidence>
<evidence type="ECO:0000256" key="9">
    <source>
        <dbReference type="ARBA" id="ARBA00023136"/>
    </source>
</evidence>
<dbReference type="Pfam" id="PF01435">
    <property type="entry name" value="Peptidase_M48"/>
    <property type="match status" value="1"/>
</dbReference>
<comment type="caution">
    <text evidence="13">The sequence shown here is derived from an EMBL/GenBank/DDBJ whole genome shotgun (WGS) entry which is preliminary data.</text>
</comment>
<evidence type="ECO:0000256" key="1">
    <source>
        <dbReference type="ARBA" id="ARBA00022475"/>
    </source>
</evidence>
<evidence type="ECO:0000313" key="14">
    <source>
        <dbReference type="Proteomes" id="UP001595952"/>
    </source>
</evidence>
<keyword evidence="3 11" id="KW-0812">Transmembrane</keyword>
<comment type="cofactor">
    <cofactor evidence="10">
        <name>Zn(2+)</name>
        <dbReference type="ChEBI" id="CHEBI:29105"/>
    </cofactor>
    <text evidence="10">Binds 1 zinc ion per subunit.</text>
</comment>
<evidence type="ECO:0000256" key="7">
    <source>
        <dbReference type="ARBA" id="ARBA00022989"/>
    </source>
</evidence>
<evidence type="ECO:0000256" key="10">
    <source>
        <dbReference type="RuleBase" id="RU003983"/>
    </source>
</evidence>
<evidence type="ECO:0000259" key="12">
    <source>
        <dbReference type="Pfam" id="PF01435"/>
    </source>
</evidence>
<comment type="similarity">
    <text evidence="10">Belongs to the peptidase M48 family.</text>
</comment>
<evidence type="ECO:0000313" key="13">
    <source>
        <dbReference type="EMBL" id="MFC4639225.1"/>
    </source>
</evidence>
<evidence type="ECO:0000256" key="2">
    <source>
        <dbReference type="ARBA" id="ARBA00022670"/>
    </source>
</evidence>
<keyword evidence="9 11" id="KW-0472">Membrane</keyword>
<evidence type="ECO:0000256" key="6">
    <source>
        <dbReference type="ARBA" id="ARBA00022833"/>
    </source>
</evidence>
<keyword evidence="1" id="KW-1003">Cell membrane</keyword>
<evidence type="ECO:0000256" key="8">
    <source>
        <dbReference type="ARBA" id="ARBA00023049"/>
    </source>
</evidence>
<dbReference type="Proteomes" id="UP001595952">
    <property type="component" value="Unassembled WGS sequence"/>
</dbReference>